<keyword evidence="2" id="KW-1185">Reference proteome</keyword>
<dbReference type="EMBL" id="JBJUIK010000005">
    <property type="protein sequence ID" value="KAL3527116.1"/>
    <property type="molecule type" value="Genomic_DNA"/>
</dbReference>
<organism evidence="1 2">
    <name type="scientific">Cinchona calisaya</name>
    <dbReference type="NCBI Taxonomy" id="153742"/>
    <lineage>
        <taxon>Eukaryota</taxon>
        <taxon>Viridiplantae</taxon>
        <taxon>Streptophyta</taxon>
        <taxon>Embryophyta</taxon>
        <taxon>Tracheophyta</taxon>
        <taxon>Spermatophyta</taxon>
        <taxon>Magnoliopsida</taxon>
        <taxon>eudicotyledons</taxon>
        <taxon>Gunneridae</taxon>
        <taxon>Pentapetalae</taxon>
        <taxon>asterids</taxon>
        <taxon>lamiids</taxon>
        <taxon>Gentianales</taxon>
        <taxon>Rubiaceae</taxon>
        <taxon>Cinchonoideae</taxon>
        <taxon>Cinchoneae</taxon>
        <taxon>Cinchona</taxon>
    </lineage>
</organism>
<protein>
    <submittedName>
        <fullName evidence="1">Uncharacterized protein</fullName>
    </submittedName>
</protein>
<name>A0ABD3A5U7_9GENT</name>
<reference evidence="1 2" key="1">
    <citation type="submission" date="2024-11" db="EMBL/GenBank/DDBJ databases">
        <title>A near-complete genome assembly of Cinchona calisaya.</title>
        <authorList>
            <person name="Lian D.C."/>
            <person name="Zhao X.W."/>
            <person name="Wei L."/>
        </authorList>
    </citation>
    <scope>NUCLEOTIDE SEQUENCE [LARGE SCALE GENOMIC DNA]</scope>
    <source>
        <tissue evidence="1">Nenye</tissue>
    </source>
</reference>
<sequence length="113" mass="12980">MKAINGSPPEQIVRSMAQKALTFRDRRRKRSDRRTSANVVHHIFRQGAWGKPRSVSHYSPLHSTAETPATTAVAVRRKFSTSSEHRDSSSTENFFSFPNFFRPLNWIFQGCDL</sequence>
<dbReference type="AlphaFoldDB" id="A0ABD3A5U7"/>
<gene>
    <name evidence="1" type="ORF">ACH5RR_011772</name>
</gene>
<accession>A0ABD3A5U7</accession>
<evidence type="ECO:0000313" key="1">
    <source>
        <dbReference type="EMBL" id="KAL3527116.1"/>
    </source>
</evidence>
<evidence type="ECO:0000313" key="2">
    <source>
        <dbReference type="Proteomes" id="UP001630127"/>
    </source>
</evidence>
<comment type="caution">
    <text evidence="1">The sequence shown here is derived from an EMBL/GenBank/DDBJ whole genome shotgun (WGS) entry which is preliminary data.</text>
</comment>
<proteinExistence type="predicted"/>
<dbReference type="Proteomes" id="UP001630127">
    <property type="component" value="Unassembled WGS sequence"/>
</dbReference>